<reference evidence="10 11" key="1">
    <citation type="submission" date="2015-01" db="EMBL/GenBank/DDBJ databases">
        <title>The Genome Sequence of Cladophialophora immunda CBS83496.</title>
        <authorList>
            <consortium name="The Broad Institute Genomics Platform"/>
            <person name="Cuomo C."/>
            <person name="de Hoog S."/>
            <person name="Gorbushina A."/>
            <person name="Stielow B."/>
            <person name="Teixiera M."/>
            <person name="Abouelleil A."/>
            <person name="Chapman S.B."/>
            <person name="Priest M."/>
            <person name="Young S.K."/>
            <person name="Wortman J."/>
            <person name="Nusbaum C."/>
            <person name="Birren B."/>
        </authorList>
    </citation>
    <scope>NUCLEOTIDE SEQUENCE [LARGE SCALE GENOMIC DNA]</scope>
    <source>
        <strain evidence="10 11">CBS 83496</strain>
    </source>
</reference>
<dbReference type="AlphaFoldDB" id="A0A0D2D7X2"/>
<dbReference type="RefSeq" id="XP_016252050.1">
    <property type="nucleotide sequence ID" value="XM_016390148.1"/>
</dbReference>
<dbReference type="InterPro" id="IPR020846">
    <property type="entry name" value="MFS_dom"/>
</dbReference>
<dbReference type="PANTHER" id="PTHR48022:SF28">
    <property type="entry name" value="MAJOR FACILITATOR SUPERFAMILY (MFS) PROFILE DOMAIN-CONTAINING PROTEIN-RELATED"/>
    <property type="match status" value="1"/>
</dbReference>
<comment type="similarity">
    <text evidence="2 7">Belongs to the major facilitator superfamily. Sugar transporter (TC 2.A.1.1) family.</text>
</comment>
<dbReference type="PRINTS" id="PR00171">
    <property type="entry name" value="SUGRTRNSPORT"/>
</dbReference>
<sequence length="512" mass="55810">MHLKGKTLTAGVTAACGMGFLLFGYDQGVMGGVIGSHTFVEQFNHPSALTQGLITGLYDVGCLIGSIACFFFSEPLGRKKSIFAGSVVVILGTILQASAYTVGHLIAGRIVTGVGVGVNTSVVPTWQSEVCSASRRGQLVTIEAALIILGLAFSNWVCFGASFHTSSFQWRGPIAMQCIFALYLLVTVPFLVESPRWLANHKSLDEAVKVIAQLKDRPEDDPEVVSVATDIRQALEEEKSSGSWYEIFTNGGEQNFRRMMLGFGGLYMQQMCGINSIGYYLPVILEQYIGLSSTLSLILASVAATQFFLVSLTPIWFIEKAGRRNCMIWGAGAQAVVMACLCIGLAIKSKASLAMMVVMYYLFDDAFAVSFLNVPWMYAPEINSLKMRAKGGAVAAASNWLFNGIVVTVTPSGLENLGWRYYLIFVVLNISFIPLVYFCYPETKGITLEEIDHIFLGKGHGLSALTQGVRESIHAKKLVERYGDHEADEEVPTFSVQLKDRPSSHVENNGDL</sequence>
<evidence type="ECO:0000256" key="5">
    <source>
        <dbReference type="ARBA" id="ARBA00022989"/>
    </source>
</evidence>
<keyword evidence="4 8" id="KW-0812">Transmembrane</keyword>
<dbReference type="OrthoDB" id="6133115at2759"/>
<keyword evidence="5 8" id="KW-1133">Transmembrane helix</keyword>
<dbReference type="Pfam" id="PF00083">
    <property type="entry name" value="Sugar_tr"/>
    <property type="match status" value="1"/>
</dbReference>
<dbReference type="FunFam" id="1.20.1250.20:FF:000090">
    <property type="entry name" value="MFS sugar transporter, putative"/>
    <property type="match status" value="1"/>
</dbReference>
<feature type="domain" description="Major facilitator superfamily (MFS) profile" evidence="9">
    <location>
        <begin position="12"/>
        <end position="444"/>
    </location>
</feature>
<dbReference type="NCBIfam" id="TIGR00879">
    <property type="entry name" value="SP"/>
    <property type="match status" value="1"/>
</dbReference>
<feature type="transmembrane region" description="Helical" evidence="8">
    <location>
        <begin position="391"/>
        <end position="409"/>
    </location>
</feature>
<dbReference type="EMBL" id="KN847041">
    <property type="protein sequence ID" value="KIW31834.1"/>
    <property type="molecule type" value="Genomic_DNA"/>
</dbReference>
<evidence type="ECO:0000259" key="9">
    <source>
        <dbReference type="PROSITE" id="PS50850"/>
    </source>
</evidence>
<evidence type="ECO:0000256" key="6">
    <source>
        <dbReference type="ARBA" id="ARBA00023136"/>
    </source>
</evidence>
<feature type="transmembrane region" description="Helical" evidence="8">
    <location>
        <begin position="353"/>
        <end position="379"/>
    </location>
</feature>
<keyword evidence="11" id="KW-1185">Reference proteome</keyword>
<feature type="transmembrane region" description="Helical" evidence="8">
    <location>
        <begin position="266"/>
        <end position="285"/>
    </location>
</feature>
<dbReference type="SUPFAM" id="SSF103473">
    <property type="entry name" value="MFS general substrate transporter"/>
    <property type="match status" value="1"/>
</dbReference>
<dbReference type="VEuPathDB" id="FungiDB:PV07_03427"/>
<dbReference type="HOGENOM" id="CLU_001265_30_3_1"/>
<comment type="subcellular location">
    <subcellularLocation>
        <location evidence="1">Membrane</location>
        <topology evidence="1">Multi-pass membrane protein</topology>
    </subcellularLocation>
</comment>
<feature type="transmembrane region" description="Helical" evidence="8">
    <location>
        <begin position="174"/>
        <end position="192"/>
    </location>
</feature>
<dbReference type="Gene3D" id="1.20.1250.20">
    <property type="entry name" value="MFS general substrate transporter like domains"/>
    <property type="match status" value="1"/>
</dbReference>
<dbReference type="InterPro" id="IPR003663">
    <property type="entry name" value="Sugar/inositol_transpt"/>
</dbReference>
<accession>A0A0D2D7X2</accession>
<dbReference type="GO" id="GO:0016020">
    <property type="term" value="C:membrane"/>
    <property type="evidence" value="ECO:0007669"/>
    <property type="project" value="UniProtKB-SubCell"/>
</dbReference>
<evidence type="ECO:0000256" key="2">
    <source>
        <dbReference type="ARBA" id="ARBA00010992"/>
    </source>
</evidence>
<dbReference type="PANTHER" id="PTHR48022">
    <property type="entry name" value="PLASTIDIC GLUCOSE TRANSPORTER 4"/>
    <property type="match status" value="1"/>
</dbReference>
<feature type="transmembrane region" description="Helical" evidence="8">
    <location>
        <begin position="106"/>
        <end position="127"/>
    </location>
</feature>
<evidence type="ECO:0000256" key="7">
    <source>
        <dbReference type="RuleBase" id="RU003346"/>
    </source>
</evidence>
<evidence type="ECO:0000313" key="11">
    <source>
        <dbReference type="Proteomes" id="UP000054466"/>
    </source>
</evidence>
<feature type="transmembrane region" description="Helical" evidence="8">
    <location>
        <begin position="421"/>
        <end position="440"/>
    </location>
</feature>
<evidence type="ECO:0000256" key="1">
    <source>
        <dbReference type="ARBA" id="ARBA00004141"/>
    </source>
</evidence>
<name>A0A0D2D7X2_9EURO</name>
<evidence type="ECO:0000256" key="3">
    <source>
        <dbReference type="ARBA" id="ARBA00022448"/>
    </source>
</evidence>
<proteinExistence type="inferred from homology"/>
<dbReference type="InterPro" id="IPR036259">
    <property type="entry name" value="MFS_trans_sf"/>
</dbReference>
<keyword evidence="6 8" id="KW-0472">Membrane</keyword>
<evidence type="ECO:0000256" key="4">
    <source>
        <dbReference type="ARBA" id="ARBA00022692"/>
    </source>
</evidence>
<keyword evidence="3 7" id="KW-0813">Transport</keyword>
<gene>
    <name evidence="10" type="ORF">PV07_03427</name>
</gene>
<dbReference type="InterPro" id="IPR005828">
    <property type="entry name" value="MFS_sugar_transport-like"/>
</dbReference>
<dbReference type="GO" id="GO:0005351">
    <property type="term" value="F:carbohydrate:proton symporter activity"/>
    <property type="evidence" value="ECO:0007669"/>
    <property type="project" value="TreeGrafter"/>
</dbReference>
<feature type="transmembrane region" description="Helical" evidence="8">
    <location>
        <begin position="139"/>
        <end position="162"/>
    </location>
</feature>
<dbReference type="GeneID" id="27342621"/>
<dbReference type="InterPro" id="IPR050360">
    <property type="entry name" value="MFS_Sugar_Transporters"/>
</dbReference>
<feature type="transmembrane region" description="Helical" evidence="8">
    <location>
        <begin position="297"/>
        <end position="318"/>
    </location>
</feature>
<feature type="transmembrane region" description="Helical" evidence="8">
    <location>
        <begin position="82"/>
        <end position="100"/>
    </location>
</feature>
<dbReference type="PROSITE" id="PS50850">
    <property type="entry name" value="MFS"/>
    <property type="match status" value="1"/>
</dbReference>
<evidence type="ECO:0000313" key="10">
    <source>
        <dbReference type="EMBL" id="KIW31834.1"/>
    </source>
</evidence>
<dbReference type="Proteomes" id="UP000054466">
    <property type="component" value="Unassembled WGS sequence"/>
</dbReference>
<organism evidence="10 11">
    <name type="scientific">Cladophialophora immunda</name>
    <dbReference type="NCBI Taxonomy" id="569365"/>
    <lineage>
        <taxon>Eukaryota</taxon>
        <taxon>Fungi</taxon>
        <taxon>Dikarya</taxon>
        <taxon>Ascomycota</taxon>
        <taxon>Pezizomycotina</taxon>
        <taxon>Eurotiomycetes</taxon>
        <taxon>Chaetothyriomycetidae</taxon>
        <taxon>Chaetothyriales</taxon>
        <taxon>Herpotrichiellaceae</taxon>
        <taxon>Cladophialophora</taxon>
    </lineage>
</organism>
<feature type="transmembrane region" description="Helical" evidence="8">
    <location>
        <begin position="55"/>
        <end position="73"/>
    </location>
</feature>
<feature type="transmembrane region" description="Helical" evidence="8">
    <location>
        <begin position="327"/>
        <end position="347"/>
    </location>
</feature>
<protein>
    <recommendedName>
        <fullName evidence="9">Major facilitator superfamily (MFS) profile domain-containing protein</fullName>
    </recommendedName>
</protein>
<evidence type="ECO:0000256" key="8">
    <source>
        <dbReference type="SAM" id="Phobius"/>
    </source>
</evidence>